<sequence>MPATSGMDAPLMEEDSANMSASSYCDPVYINSTTEAPAGALADDESSRDPPSPLLRKGSSFRLLRRKVSFTGVPSTLPPEVEPRSSPWTPKRMGSRRLSGSSSSVEDANTEVTQTQRQYKDEATQCDEQQVAQYSGRASPYAGPPFQYGQLQPPPTYYVRQQVQQLAESSEKASEAPQPGEGEGSQQSGNAVNQTNWAQLQPTLARSSLSGSSRRGSFSRRNSMITLPYHANRLPNEYRPSMPNCIMTTFPCPVYRPTFPPLRSAPFGAYSANRTTY</sequence>
<organism evidence="2 3">
    <name type="scientific">Leptomonas seymouri</name>
    <dbReference type="NCBI Taxonomy" id="5684"/>
    <lineage>
        <taxon>Eukaryota</taxon>
        <taxon>Discoba</taxon>
        <taxon>Euglenozoa</taxon>
        <taxon>Kinetoplastea</taxon>
        <taxon>Metakinetoplastina</taxon>
        <taxon>Trypanosomatida</taxon>
        <taxon>Trypanosomatidae</taxon>
        <taxon>Leishmaniinae</taxon>
        <taxon>Leptomonas</taxon>
    </lineage>
</organism>
<dbReference type="Proteomes" id="UP000038009">
    <property type="component" value="Unassembled WGS sequence"/>
</dbReference>
<comment type="caution">
    <text evidence="2">The sequence shown here is derived from an EMBL/GenBank/DDBJ whole genome shotgun (WGS) entry which is preliminary data.</text>
</comment>
<evidence type="ECO:0000313" key="2">
    <source>
        <dbReference type="EMBL" id="KPI88087.1"/>
    </source>
</evidence>
<dbReference type="EMBL" id="LJSK01000062">
    <property type="protein sequence ID" value="KPI88087.1"/>
    <property type="molecule type" value="Genomic_DNA"/>
</dbReference>
<feature type="compositionally biased region" description="Polar residues" evidence="1">
    <location>
        <begin position="159"/>
        <end position="168"/>
    </location>
</feature>
<accession>A0A0N0P7A2</accession>
<feature type="compositionally biased region" description="Low complexity" evidence="1">
    <location>
        <begin position="175"/>
        <end position="189"/>
    </location>
</feature>
<keyword evidence="3" id="KW-1185">Reference proteome</keyword>
<name>A0A0N0P7A2_LEPSE</name>
<feature type="region of interest" description="Disordered" evidence="1">
    <location>
        <begin position="36"/>
        <end position="191"/>
    </location>
</feature>
<dbReference type="OMA" id="GAYSANR"/>
<dbReference type="AlphaFoldDB" id="A0A0N0P7A2"/>
<reference evidence="2 3" key="1">
    <citation type="journal article" date="2015" name="PLoS Pathog.">
        <title>Leptomonas seymouri: Adaptations to the Dixenous Life Cycle Analyzed by Genome Sequencing, Transcriptome Profiling and Co-infection with Leishmania donovani.</title>
        <authorList>
            <person name="Kraeva N."/>
            <person name="Butenko A."/>
            <person name="Hlavacova J."/>
            <person name="Kostygov A."/>
            <person name="Myskova J."/>
            <person name="Grybchuk D."/>
            <person name="Lestinova T."/>
            <person name="Votypka J."/>
            <person name="Volf P."/>
            <person name="Opperdoes F."/>
            <person name="Flegontov P."/>
            <person name="Lukes J."/>
            <person name="Yurchenko V."/>
        </authorList>
    </citation>
    <scope>NUCLEOTIDE SEQUENCE [LARGE SCALE GENOMIC DNA]</scope>
    <source>
        <strain evidence="2 3">ATCC 30220</strain>
    </source>
</reference>
<dbReference type="VEuPathDB" id="TriTrypDB:Lsey_0062_0050"/>
<evidence type="ECO:0000256" key="1">
    <source>
        <dbReference type="SAM" id="MobiDB-lite"/>
    </source>
</evidence>
<protein>
    <submittedName>
        <fullName evidence="2">Uncharacterized protein</fullName>
    </submittedName>
</protein>
<gene>
    <name evidence="2" type="ORF">ABL78_2817</name>
</gene>
<feature type="compositionally biased region" description="Polar residues" evidence="1">
    <location>
        <begin position="105"/>
        <end position="117"/>
    </location>
</feature>
<proteinExistence type="predicted"/>
<evidence type="ECO:0000313" key="3">
    <source>
        <dbReference type="Proteomes" id="UP000038009"/>
    </source>
</evidence>